<accession>A0A2I2L282</accession>
<dbReference type="Proteomes" id="UP000234331">
    <property type="component" value="Unassembled WGS sequence"/>
</dbReference>
<evidence type="ECO:0000313" key="1">
    <source>
        <dbReference type="EMBL" id="SNQ52021.1"/>
    </source>
</evidence>
<proteinExistence type="predicted"/>
<evidence type="ECO:0000313" key="2">
    <source>
        <dbReference type="Proteomes" id="UP000234331"/>
    </source>
</evidence>
<reference evidence="1 2" key="1">
    <citation type="submission" date="2017-06" db="EMBL/GenBank/DDBJ databases">
        <authorList>
            <person name="Kim H.J."/>
            <person name="Triplett B.A."/>
        </authorList>
    </citation>
    <scope>NUCLEOTIDE SEQUENCE [LARGE SCALE GENOMIC DNA]</scope>
    <source>
        <strain evidence="1">FRACA_ARgP5</strain>
    </source>
</reference>
<name>A0A2I2L282_9ACTN</name>
<keyword evidence="2" id="KW-1185">Reference proteome</keyword>
<sequence>MPKAIERTVPFGMLVQTLVIVWYTCTATNPRTYSPAGSLRWSDSKTEPSFEDMIVKLRRTLIAARFTAVRPGHVDPDLLRDYSLACAAAVA</sequence>
<protein>
    <submittedName>
        <fullName evidence="1">Uncharacterized protein</fullName>
    </submittedName>
</protein>
<dbReference type="EMBL" id="FZMO01000558">
    <property type="protein sequence ID" value="SNQ52021.1"/>
    <property type="molecule type" value="Genomic_DNA"/>
</dbReference>
<dbReference type="AlphaFoldDB" id="A0A2I2L282"/>
<gene>
    <name evidence="1" type="ORF">FRACA_90024</name>
</gene>
<organism evidence="1 2">
    <name type="scientific">Frankia canadensis</name>
    <dbReference type="NCBI Taxonomy" id="1836972"/>
    <lineage>
        <taxon>Bacteria</taxon>
        <taxon>Bacillati</taxon>
        <taxon>Actinomycetota</taxon>
        <taxon>Actinomycetes</taxon>
        <taxon>Frankiales</taxon>
        <taxon>Frankiaceae</taxon>
        <taxon>Frankia</taxon>
    </lineage>
</organism>